<dbReference type="HOGENOM" id="CLU_3372493_0_0_9"/>
<evidence type="ECO:0000313" key="2">
    <source>
        <dbReference type="Proteomes" id="UP000017973"/>
    </source>
</evidence>
<keyword evidence="2" id="KW-1185">Reference proteome</keyword>
<name>V6MBS4_9BACL</name>
<proteinExistence type="predicted"/>
<dbReference type="Proteomes" id="UP000017973">
    <property type="component" value="Unassembled WGS sequence"/>
</dbReference>
<protein>
    <submittedName>
        <fullName evidence="1">Uncharacterized protein</fullName>
    </submittedName>
</protein>
<comment type="caution">
    <text evidence="1">The sequence shown here is derived from an EMBL/GenBank/DDBJ whole genome shotgun (WGS) entry which is preliminary data.</text>
</comment>
<gene>
    <name evidence="1" type="ORF">T458_06855</name>
</gene>
<organism evidence="1 2">
    <name type="scientific">Brevibacillus panacihumi W25</name>
    <dbReference type="NCBI Taxonomy" id="1408254"/>
    <lineage>
        <taxon>Bacteria</taxon>
        <taxon>Bacillati</taxon>
        <taxon>Bacillota</taxon>
        <taxon>Bacilli</taxon>
        <taxon>Bacillales</taxon>
        <taxon>Paenibacillaceae</taxon>
        <taxon>Brevibacillus</taxon>
    </lineage>
</organism>
<reference evidence="1 2" key="1">
    <citation type="journal article" date="2014" name="Genome Announc.">
        <title>Draft Genome Sequence of Brevibacillus panacihumi Strain W25, a Halotolerant Hydrocarbon-Degrading Bacterium.</title>
        <authorList>
            <person name="Wang X."/>
            <person name="Jin D."/>
            <person name="Zhou L."/>
            <person name="Wu L."/>
            <person name="An W."/>
            <person name="Chen Y."/>
            <person name="Zhao L."/>
        </authorList>
    </citation>
    <scope>NUCLEOTIDE SEQUENCE [LARGE SCALE GENOMIC DNA]</scope>
    <source>
        <strain evidence="1 2">W25</strain>
    </source>
</reference>
<dbReference type="EMBL" id="AYJU01000003">
    <property type="protein sequence ID" value="EST55677.1"/>
    <property type="molecule type" value="Genomic_DNA"/>
</dbReference>
<dbReference type="STRING" id="1408254.T458_06855"/>
<accession>V6MBS4</accession>
<sequence>MKPASTWTSHVTLFAEALVSIGAIIELVGRVTQV</sequence>
<dbReference type="AlphaFoldDB" id="V6MBS4"/>
<evidence type="ECO:0000313" key="1">
    <source>
        <dbReference type="EMBL" id="EST55677.1"/>
    </source>
</evidence>